<dbReference type="EMBL" id="JAACJK010000171">
    <property type="protein sequence ID" value="KAF5320180.1"/>
    <property type="molecule type" value="Genomic_DNA"/>
</dbReference>
<feature type="compositionally biased region" description="Polar residues" evidence="3">
    <location>
        <begin position="111"/>
        <end position="128"/>
    </location>
</feature>
<feature type="compositionally biased region" description="Low complexity" evidence="3">
    <location>
        <begin position="621"/>
        <end position="630"/>
    </location>
</feature>
<feature type="compositionally biased region" description="Basic and acidic residues" evidence="3">
    <location>
        <begin position="631"/>
        <end position="647"/>
    </location>
</feature>
<feature type="compositionally biased region" description="Basic and acidic residues" evidence="3">
    <location>
        <begin position="565"/>
        <end position="581"/>
    </location>
</feature>
<dbReference type="InterPro" id="IPR052631">
    <property type="entry name" value="Paired_homeobox_Bicoid"/>
</dbReference>
<feature type="DNA-binding region" description="Homeobox" evidence="1">
    <location>
        <begin position="229"/>
        <end position="288"/>
    </location>
</feature>
<dbReference type="PANTHER" id="PTHR46255:SF3">
    <property type="entry name" value="HOMEOBOX DOMAIN-CONTAINING PROTEIN"/>
    <property type="match status" value="1"/>
</dbReference>
<evidence type="ECO:0000313" key="5">
    <source>
        <dbReference type="EMBL" id="KAF5320180.1"/>
    </source>
</evidence>
<accession>A0A8H5BB88</accession>
<dbReference type="Pfam" id="PF00046">
    <property type="entry name" value="Homeodomain"/>
    <property type="match status" value="1"/>
</dbReference>
<evidence type="ECO:0000256" key="1">
    <source>
        <dbReference type="PROSITE-ProRule" id="PRU00108"/>
    </source>
</evidence>
<organism evidence="5 6">
    <name type="scientific">Ephemerocybe angulata</name>
    <dbReference type="NCBI Taxonomy" id="980116"/>
    <lineage>
        <taxon>Eukaryota</taxon>
        <taxon>Fungi</taxon>
        <taxon>Dikarya</taxon>
        <taxon>Basidiomycota</taxon>
        <taxon>Agaricomycotina</taxon>
        <taxon>Agaricomycetes</taxon>
        <taxon>Agaricomycetidae</taxon>
        <taxon>Agaricales</taxon>
        <taxon>Agaricineae</taxon>
        <taxon>Psathyrellaceae</taxon>
        <taxon>Ephemerocybe</taxon>
    </lineage>
</organism>
<keyword evidence="1 2" id="KW-0371">Homeobox</keyword>
<comment type="caution">
    <text evidence="5">The sequence shown here is derived from an EMBL/GenBank/DDBJ whole genome shotgun (WGS) entry which is preliminary data.</text>
</comment>
<protein>
    <recommendedName>
        <fullName evidence="4">Homeobox domain-containing protein</fullName>
    </recommendedName>
</protein>
<feature type="compositionally biased region" description="Polar residues" evidence="3">
    <location>
        <begin position="76"/>
        <end position="102"/>
    </location>
</feature>
<feature type="region of interest" description="Disordered" evidence="3">
    <location>
        <begin position="351"/>
        <end position="423"/>
    </location>
</feature>
<dbReference type="SMART" id="SM00389">
    <property type="entry name" value="HOX"/>
    <property type="match status" value="1"/>
</dbReference>
<feature type="compositionally biased region" description="Pro residues" evidence="3">
    <location>
        <begin position="584"/>
        <end position="605"/>
    </location>
</feature>
<feature type="compositionally biased region" description="Polar residues" evidence="3">
    <location>
        <begin position="523"/>
        <end position="533"/>
    </location>
</feature>
<dbReference type="GO" id="GO:0000981">
    <property type="term" value="F:DNA-binding transcription factor activity, RNA polymerase II-specific"/>
    <property type="evidence" value="ECO:0007669"/>
    <property type="project" value="TreeGrafter"/>
</dbReference>
<dbReference type="GO" id="GO:0005634">
    <property type="term" value="C:nucleus"/>
    <property type="evidence" value="ECO:0007669"/>
    <property type="project" value="UniProtKB-SubCell"/>
</dbReference>
<comment type="subcellular location">
    <subcellularLocation>
        <location evidence="1 2">Nucleus</location>
    </subcellularLocation>
</comment>
<dbReference type="InterPro" id="IPR009057">
    <property type="entry name" value="Homeodomain-like_sf"/>
</dbReference>
<feature type="region of interest" description="Disordered" evidence="3">
    <location>
        <begin position="279"/>
        <end position="302"/>
    </location>
</feature>
<keyword evidence="1 2" id="KW-0539">Nucleus</keyword>
<keyword evidence="6" id="KW-1185">Reference proteome</keyword>
<sequence length="647" mass="70809">MDVVRFGCDRYRQLLYLPANSRMAPCCTTHLGSLPPPQPPPSPAPLPVPPVRLLDALKSNKALLLLSLVLLHSPSPTWMSKSRSSTPTQKPSGARTNISTIDDLTPGPSQPHESTATPTRTNISSRTELSPAFPSNIPPITTPVPSTRTYPYRGTIRKAETDIEDESEPMAKRMRRGSLEQHASPVRHHHEDSRSSPSSDSQSGMADTELDRKKAGESASSIGSTTQKKKRTRTLTTPHQAAVLHALLAQSRFPTTAMREEVGRAIGLSARKVQIWFQNQRQKARRPRSQGDAPPNRLPQYGPYPTGLQSAGQGAYPTMNPVRIPTIPPYTVAGPSSTRSPEIHRDDRYYRSAPLPREPPHTASSEGDAPRLLGPGMPGFHPSRHRHSLSYGRDQPYSAPAHTEAHFTGPSRRYTSPGSSTASPLMHATAALRPVTTQSIHRGERDPSRTLPPLVPSRPSTSSHPYHQTHRPFLPMRHDSPAPVMAPILHHRTPSPERRFAHQLPDIHPAHQVALPPPFTLQPAPQWNPSTYGASARPGSGHWSRPASRSAHPHPLTPNASSSERTYHGPEHTTDLRREAIPENTPPSSPPSGPAPPTSSPPPPARSGRYDPIREMFIPFTSAATAATTTHTRDRSSEDESHSPDER</sequence>
<evidence type="ECO:0000259" key="4">
    <source>
        <dbReference type="PROSITE" id="PS50071"/>
    </source>
</evidence>
<evidence type="ECO:0000313" key="6">
    <source>
        <dbReference type="Proteomes" id="UP000541558"/>
    </source>
</evidence>
<dbReference type="InterPro" id="IPR001356">
    <property type="entry name" value="HD"/>
</dbReference>
<dbReference type="Gene3D" id="1.10.10.60">
    <property type="entry name" value="Homeodomain-like"/>
    <property type="match status" value="1"/>
</dbReference>
<feature type="domain" description="Homeobox" evidence="4">
    <location>
        <begin position="227"/>
        <end position="287"/>
    </location>
</feature>
<gene>
    <name evidence="5" type="ORF">D9611_010379</name>
</gene>
<evidence type="ECO:0000256" key="2">
    <source>
        <dbReference type="RuleBase" id="RU000682"/>
    </source>
</evidence>
<dbReference type="SUPFAM" id="SSF46689">
    <property type="entry name" value="Homeodomain-like"/>
    <property type="match status" value="1"/>
</dbReference>
<feature type="region of interest" description="Disordered" evidence="3">
    <location>
        <begin position="510"/>
        <end position="647"/>
    </location>
</feature>
<dbReference type="CDD" id="cd00086">
    <property type="entry name" value="homeodomain"/>
    <property type="match status" value="1"/>
</dbReference>
<name>A0A8H5BB88_9AGAR</name>
<feature type="region of interest" description="Disordered" evidence="3">
    <location>
        <begin position="76"/>
        <end position="236"/>
    </location>
</feature>
<dbReference type="PROSITE" id="PS50071">
    <property type="entry name" value="HOMEOBOX_2"/>
    <property type="match status" value="1"/>
</dbReference>
<feature type="compositionally biased region" description="Polar residues" evidence="3">
    <location>
        <begin position="413"/>
        <end position="423"/>
    </location>
</feature>
<keyword evidence="1 2" id="KW-0238">DNA-binding</keyword>
<dbReference type="AlphaFoldDB" id="A0A8H5BB88"/>
<dbReference type="PANTHER" id="PTHR46255">
    <property type="entry name" value="SHORT STATURE HOMEOBOX"/>
    <property type="match status" value="1"/>
</dbReference>
<evidence type="ECO:0000256" key="3">
    <source>
        <dbReference type="SAM" id="MobiDB-lite"/>
    </source>
</evidence>
<dbReference type="GO" id="GO:1990837">
    <property type="term" value="F:sequence-specific double-stranded DNA binding"/>
    <property type="evidence" value="ECO:0007669"/>
    <property type="project" value="TreeGrafter"/>
</dbReference>
<proteinExistence type="predicted"/>
<dbReference type="Proteomes" id="UP000541558">
    <property type="component" value="Unassembled WGS sequence"/>
</dbReference>
<feature type="region of interest" description="Disordered" evidence="3">
    <location>
        <begin position="436"/>
        <end position="467"/>
    </location>
</feature>
<dbReference type="OrthoDB" id="6159439at2759"/>
<reference evidence="5 6" key="1">
    <citation type="journal article" date="2020" name="ISME J.">
        <title>Uncovering the hidden diversity of litter-decomposition mechanisms in mushroom-forming fungi.</title>
        <authorList>
            <person name="Floudas D."/>
            <person name="Bentzer J."/>
            <person name="Ahren D."/>
            <person name="Johansson T."/>
            <person name="Persson P."/>
            <person name="Tunlid A."/>
        </authorList>
    </citation>
    <scope>NUCLEOTIDE SEQUENCE [LARGE SCALE GENOMIC DNA]</scope>
    <source>
        <strain evidence="5 6">CBS 175.51</strain>
    </source>
</reference>